<dbReference type="AlphaFoldDB" id="A0A3M7FFV0"/>
<feature type="chain" id="PRO_5018193103" description="PA14 domain-containing protein" evidence="2">
    <location>
        <begin position="16"/>
        <end position="925"/>
    </location>
</feature>
<gene>
    <name evidence="3" type="ORF">D0862_10679</name>
</gene>
<evidence type="ECO:0000313" key="3">
    <source>
        <dbReference type="EMBL" id="RMY87516.1"/>
    </source>
</evidence>
<dbReference type="EMBL" id="QWIQ01000435">
    <property type="protein sequence ID" value="RMY87516.1"/>
    <property type="molecule type" value="Genomic_DNA"/>
</dbReference>
<evidence type="ECO:0000313" key="4">
    <source>
        <dbReference type="Proteomes" id="UP000281468"/>
    </source>
</evidence>
<evidence type="ECO:0008006" key="5">
    <source>
        <dbReference type="Google" id="ProtNLM"/>
    </source>
</evidence>
<evidence type="ECO:0000256" key="2">
    <source>
        <dbReference type="SAM" id="SignalP"/>
    </source>
</evidence>
<dbReference type="Proteomes" id="UP000281468">
    <property type="component" value="Unassembled WGS sequence"/>
</dbReference>
<name>A0A3M7FFV0_HORWE</name>
<proteinExistence type="predicted"/>
<dbReference type="VEuPathDB" id="FungiDB:BTJ68_12481"/>
<organism evidence="3 4">
    <name type="scientific">Hortaea werneckii</name>
    <name type="common">Black yeast</name>
    <name type="synonym">Cladosporium werneckii</name>
    <dbReference type="NCBI Taxonomy" id="91943"/>
    <lineage>
        <taxon>Eukaryota</taxon>
        <taxon>Fungi</taxon>
        <taxon>Dikarya</taxon>
        <taxon>Ascomycota</taxon>
        <taxon>Pezizomycotina</taxon>
        <taxon>Dothideomycetes</taxon>
        <taxon>Dothideomycetidae</taxon>
        <taxon>Mycosphaerellales</taxon>
        <taxon>Teratosphaeriaceae</taxon>
        <taxon>Hortaea</taxon>
    </lineage>
</organism>
<feature type="region of interest" description="Disordered" evidence="1">
    <location>
        <begin position="633"/>
        <end position="668"/>
    </location>
</feature>
<protein>
    <recommendedName>
        <fullName evidence="5">PA14 domain-containing protein</fullName>
    </recommendedName>
</protein>
<comment type="caution">
    <text evidence="3">The sequence shown here is derived from an EMBL/GenBank/DDBJ whole genome shotgun (WGS) entry which is preliminary data.</text>
</comment>
<feature type="signal peptide" evidence="2">
    <location>
        <begin position="1"/>
        <end position="15"/>
    </location>
</feature>
<feature type="region of interest" description="Disordered" evidence="1">
    <location>
        <begin position="889"/>
        <end position="913"/>
    </location>
</feature>
<feature type="compositionally biased region" description="Polar residues" evidence="1">
    <location>
        <begin position="889"/>
        <end position="902"/>
    </location>
</feature>
<reference evidence="3 4" key="1">
    <citation type="journal article" date="2018" name="BMC Genomics">
        <title>Genomic evidence for intraspecific hybridization in a clonal and extremely halotolerant yeast.</title>
        <authorList>
            <person name="Gostincar C."/>
            <person name="Stajich J.E."/>
            <person name="Zupancic J."/>
            <person name="Zalar P."/>
            <person name="Gunde-Cimerman N."/>
        </authorList>
    </citation>
    <scope>NUCLEOTIDE SEQUENCE [LARGE SCALE GENOMIC DNA]</scope>
    <source>
        <strain evidence="3 4">EXF-171</strain>
    </source>
</reference>
<feature type="compositionally biased region" description="Low complexity" evidence="1">
    <location>
        <begin position="634"/>
        <end position="664"/>
    </location>
</feature>
<sequence>MSLLLTLFFASLTCAQNSIPVSYRDSVFTTNTCLRRSVYVYTSESSTYVVTDFGTTSLAANPTYCANASISTSTVFGLAQTVTTALPASTVTIYQQQTLPTTLASSAAQPTATVLADSGFETGNEIPFNTSSSGSGVSAAVVQSGPLLPFSGDSYLLITFDDPTSPAPNVRRQANAPLTYNVTQQFAATAGTTYFLSAYAAQAASGASEPSCSLTICADSGCGSPASLSPKYSPYSYVFNAPVSESDAVAVFGVTCNRSAYVALDNVTISSNSPGAGTGAGASALNPSTVFITRTATLTIQQSQTFTEIETTTVVRGSTLVLTSTVPTVLYQTATLKPSEPATRTFNHTATQTATVQFGNVETKTLNFTGTEKTTLWNTATAIQAIAETKFFNVTVSEYLTATSEFGVTYFCCITTLNRTTTLYPNASLVYETITATTTQVFTETTISRLSQPAGTLTTTTTQSLTTTAILSLTTTEPRETLPASTIVTYLSGSIITFTLPRETESVPYTLPQATITPLPETTYVTLTLEPSTITSYISVTLPAVTEYQTWTESALTETVQLTQTLPGETATFTLSPETLTLPAETATSILPPETLTLPMETATLTLPAETYTLPAETTSVYGPTITETFTPAIESTSSTEVSSSEISSSSEEYVPSSTSEEPVFVPQPTDPDVPAVALASPTVIIGDIYGSPNSYDDVSLPVSLPFPITLYGRSSSNVRVSTNGVVGLTVLNREYSNTALPYFGYSNCQDRQIDNGAGGTVNDCFLETGALALWDGDCDTRLTNIHPNRTQQGIYYEVSGTQPSRQVTFEFYLSHIADRGQYYHYLIRFWEARPNFVSFQYLNVSDWGCSATVGVESQEAGVFQQYSNSQPTVYPGLQLTFDTSASNSYTVDSPGDTSVPPQNCPGYNGGSEPIRKKKVAGVNL</sequence>
<accession>A0A3M7FFV0</accession>
<keyword evidence="2" id="KW-0732">Signal</keyword>
<evidence type="ECO:0000256" key="1">
    <source>
        <dbReference type="SAM" id="MobiDB-lite"/>
    </source>
</evidence>